<dbReference type="EMBL" id="VFOL01000001">
    <property type="protein sequence ID" value="TQL39817.1"/>
    <property type="molecule type" value="Genomic_DNA"/>
</dbReference>
<keyword evidence="4" id="KW-1185">Reference proteome</keyword>
<evidence type="ECO:0000313" key="1">
    <source>
        <dbReference type="EMBL" id="GIM81011.1"/>
    </source>
</evidence>
<gene>
    <name evidence="2" type="ORF">FB564_5090</name>
    <name evidence="1" type="ORF">Sar04_00030</name>
</gene>
<comment type="caution">
    <text evidence="2">The sequence shown here is derived from an EMBL/GenBank/DDBJ whole genome shotgun (WGS) entry which is preliminary data.</text>
</comment>
<dbReference type="GeneID" id="93774257"/>
<sequence>MENEDGLRTRAWFVDFCRDCFREFSWFVWAFHGGAAEREATGRAPRSLQDTLEKAP</sequence>
<dbReference type="RefSeq" id="WP_012181465.1">
    <property type="nucleotide sequence ID" value="NZ_BOQM01000001.1"/>
</dbReference>
<organism evidence="2 3">
    <name type="scientific">Salinispora arenicola</name>
    <dbReference type="NCBI Taxonomy" id="168697"/>
    <lineage>
        <taxon>Bacteria</taxon>
        <taxon>Bacillati</taxon>
        <taxon>Actinomycetota</taxon>
        <taxon>Actinomycetes</taxon>
        <taxon>Micromonosporales</taxon>
        <taxon>Micromonosporaceae</taxon>
        <taxon>Salinispora</taxon>
    </lineage>
</organism>
<evidence type="ECO:0000313" key="2">
    <source>
        <dbReference type="EMBL" id="TQL39817.1"/>
    </source>
</evidence>
<name>A0A542XVE7_SALAC</name>
<evidence type="ECO:0000313" key="3">
    <source>
        <dbReference type="Proteomes" id="UP000315983"/>
    </source>
</evidence>
<accession>A0A542XVE7</accession>
<dbReference type="Proteomes" id="UP000677457">
    <property type="component" value="Unassembled WGS sequence"/>
</dbReference>
<reference evidence="1 4" key="2">
    <citation type="submission" date="2021-03" db="EMBL/GenBank/DDBJ databases">
        <title>Whole genome shotgun sequence of Salinispora arenicola NBRC 105043.</title>
        <authorList>
            <person name="Komaki H."/>
            <person name="Tamura T."/>
        </authorList>
    </citation>
    <scope>NUCLEOTIDE SEQUENCE [LARGE SCALE GENOMIC DNA]</scope>
    <source>
        <strain evidence="1 4">NBRC 105043</strain>
    </source>
</reference>
<protein>
    <submittedName>
        <fullName evidence="2">Uncharacterized protein</fullName>
    </submittedName>
</protein>
<proteinExistence type="predicted"/>
<dbReference type="EMBL" id="BOQM01000001">
    <property type="protein sequence ID" value="GIM81011.1"/>
    <property type="molecule type" value="Genomic_DNA"/>
</dbReference>
<dbReference type="Proteomes" id="UP000315983">
    <property type="component" value="Unassembled WGS sequence"/>
</dbReference>
<reference evidence="2 3" key="1">
    <citation type="submission" date="2019-06" db="EMBL/GenBank/DDBJ databases">
        <title>Sequencing the genomes of 1000 actinobacteria strains.</title>
        <authorList>
            <person name="Klenk H.-P."/>
        </authorList>
    </citation>
    <scope>NUCLEOTIDE SEQUENCE [LARGE SCALE GENOMIC DNA]</scope>
    <source>
        <strain evidence="2 3">DSM 44819</strain>
    </source>
</reference>
<evidence type="ECO:0000313" key="4">
    <source>
        <dbReference type="Proteomes" id="UP000677457"/>
    </source>
</evidence>
<dbReference type="AlphaFoldDB" id="A0A542XVE7"/>